<keyword evidence="2 6" id="KW-0853">WD repeat</keyword>
<dbReference type="FunFam" id="2.130.10.10:FF:001042">
    <property type="entry name" value="tRNA (guanine-N(7)-)-methyltransferase non-catalytic subunit"/>
    <property type="match status" value="1"/>
</dbReference>
<dbReference type="InterPro" id="IPR019775">
    <property type="entry name" value="WD40_repeat_CS"/>
</dbReference>
<evidence type="ECO:0000313" key="8">
    <source>
        <dbReference type="EMBL" id="SPC98309.1"/>
    </source>
</evidence>
<keyword evidence="5 6" id="KW-0539">Nucleus</keyword>
<reference evidence="8" key="1">
    <citation type="submission" date="2018-02" db="EMBL/GenBank/DDBJ databases">
        <authorList>
            <person name="Cohen D.B."/>
            <person name="Kent A.D."/>
        </authorList>
    </citation>
    <scope>NUCLEOTIDE SEQUENCE</scope>
</reference>
<organism evidence="8">
    <name type="scientific">Fagus sylvatica</name>
    <name type="common">Beechnut</name>
    <dbReference type="NCBI Taxonomy" id="28930"/>
    <lineage>
        <taxon>Eukaryota</taxon>
        <taxon>Viridiplantae</taxon>
        <taxon>Streptophyta</taxon>
        <taxon>Embryophyta</taxon>
        <taxon>Tracheophyta</taxon>
        <taxon>Spermatophyta</taxon>
        <taxon>Magnoliopsida</taxon>
        <taxon>eudicotyledons</taxon>
        <taxon>Gunneridae</taxon>
        <taxon>Pentapetalae</taxon>
        <taxon>rosids</taxon>
        <taxon>fabids</taxon>
        <taxon>Fagales</taxon>
        <taxon>Fagaceae</taxon>
        <taxon>Fagus</taxon>
    </lineage>
</organism>
<feature type="repeat" description="WD" evidence="7">
    <location>
        <begin position="198"/>
        <end position="243"/>
    </location>
</feature>
<feature type="repeat" description="WD" evidence="7">
    <location>
        <begin position="58"/>
        <end position="99"/>
    </location>
</feature>
<dbReference type="GO" id="GO:0005634">
    <property type="term" value="C:nucleus"/>
    <property type="evidence" value="ECO:0007669"/>
    <property type="project" value="UniProtKB-SubCell"/>
</dbReference>
<evidence type="ECO:0000256" key="5">
    <source>
        <dbReference type="ARBA" id="ARBA00023242"/>
    </source>
</evidence>
<evidence type="ECO:0000256" key="1">
    <source>
        <dbReference type="ARBA" id="ARBA00004123"/>
    </source>
</evidence>
<dbReference type="InterPro" id="IPR001680">
    <property type="entry name" value="WD40_rpt"/>
</dbReference>
<gene>
    <name evidence="8" type="ORF">FSB_LOCUS26191</name>
</gene>
<dbReference type="SUPFAM" id="SSF50978">
    <property type="entry name" value="WD40 repeat-like"/>
    <property type="match status" value="1"/>
</dbReference>
<dbReference type="InterPro" id="IPR015943">
    <property type="entry name" value="WD40/YVTN_repeat-like_dom_sf"/>
</dbReference>
<dbReference type="PANTHER" id="PTHR16288">
    <property type="entry name" value="WD40 REPEAT PROTEIN 4"/>
    <property type="match status" value="1"/>
</dbReference>
<dbReference type="InterPro" id="IPR028884">
    <property type="entry name" value="Trm82"/>
</dbReference>
<dbReference type="PROSITE" id="PS50294">
    <property type="entry name" value="WD_REPEATS_REGION"/>
    <property type="match status" value="2"/>
</dbReference>
<keyword evidence="4 6" id="KW-0677">Repeat</keyword>
<comment type="subunit">
    <text evidence="6">Forms a heterodimer with the catalytic subunit.</text>
</comment>
<sequence length="455" mass="49207">MEDTPIEEGETNKDIEVAPALIAVHPTQKSVAVAVGSDLRVFDLHGVSAVALVDDTSVPFHKDSIRAIHYSADGKLFVSAGDDKVVKVWSTESWRCICTVPSEKRVSAVALSHDGLHVCFADKFGVVWVVDLDGFDGNQTLVNKKAAPLLAHYCSIITSLEVSPDGRFVVSADRDFKIRVTLFPKKPLDGAHEIQSFCLGHTEFVSCLAFVFTPDYPQGFLVSGSGDSTVRLWDISSGSLLDTYEVAEKAGLLESNGTGEECNPAITDLCTFPDGTLIAVATQRQVIKPSLHLQGILLLSCDLSTRTLSIAKVVSITGEAFIPTSIRTSSSAGLLWMVTGVSNMHGFDQPSLARVRVISGSEKCSLSSPEHEPTVLEDNEIPGGDKLLEKLQGSVSVEENVFLAAAEAVKTAMSNLLVKKQYSTEKREFRKRTEMIEKIKSDKLLALTALSKLIL</sequence>
<comment type="subcellular location">
    <subcellularLocation>
        <location evidence="1 6">Nucleus</location>
    </subcellularLocation>
</comment>
<evidence type="ECO:0000256" key="2">
    <source>
        <dbReference type="ARBA" id="ARBA00022574"/>
    </source>
</evidence>
<dbReference type="SMART" id="SM00320">
    <property type="entry name" value="WD40"/>
    <property type="match status" value="4"/>
</dbReference>
<evidence type="ECO:0000256" key="3">
    <source>
        <dbReference type="ARBA" id="ARBA00022694"/>
    </source>
</evidence>
<dbReference type="FunFam" id="2.130.10.10:FF:001350">
    <property type="entry name" value="tRNA (guanine-N(7)-)-methyltransferase non-catalytic subunit"/>
    <property type="match status" value="1"/>
</dbReference>
<evidence type="ECO:0000256" key="7">
    <source>
        <dbReference type="PROSITE-ProRule" id="PRU00221"/>
    </source>
</evidence>
<dbReference type="PROSITE" id="PS50082">
    <property type="entry name" value="WD_REPEATS_2"/>
    <property type="match status" value="2"/>
</dbReference>
<dbReference type="InterPro" id="IPR036322">
    <property type="entry name" value="WD40_repeat_dom_sf"/>
</dbReference>
<evidence type="ECO:0000256" key="4">
    <source>
        <dbReference type="ARBA" id="ARBA00022737"/>
    </source>
</evidence>
<accession>A0A2N9GFY3</accession>
<dbReference type="EMBL" id="OIVN01001857">
    <property type="protein sequence ID" value="SPC98309.1"/>
    <property type="molecule type" value="Genomic_DNA"/>
</dbReference>
<dbReference type="AlphaFoldDB" id="A0A2N9GFY3"/>
<dbReference type="PANTHER" id="PTHR16288:SF0">
    <property type="entry name" value="TRNA (GUANINE-N(7)-)-METHYLTRANSFERASE NON-CATALYTIC SUBUNIT WDR4"/>
    <property type="match status" value="1"/>
</dbReference>
<dbReference type="Pfam" id="PF00400">
    <property type="entry name" value="WD40"/>
    <property type="match status" value="3"/>
</dbReference>
<dbReference type="Gene3D" id="2.130.10.10">
    <property type="entry name" value="YVTN repeat-like/Quinoprotein amine dehydrogenase"/>
    <property type="match status" value="1"/>
</dbReference>
<proteinExistence type="inferred from homology"/>
<dbReference type="UniPathway" id="UPA00989"/>
<dbReference type="PROSITE" id="PS00678">
    <property type="entry name" value="WD_REPEATS_1"/>
    <property type="match status" value="1"/>
</dbReference>
<dbReference type="GO" id="GO:0005829">
    <property type="term" value="C:cytosol"/>
    <property type="evidence" value="ECO:0007669"/>
    <property type="project" value="TreeGrafter"/>
</dbReference>
<dbReference type="GO" id="GO:0043527">
    <property type="term" value="C:tRNA methyltransferase complex"/>
    <property type="evidence" value="ECO:0007669"/>
    <property type="project" value="TreeGrafter"/>
</dbReference>
<protein>
    <recommendedName>
        <fullName evidence="6">tRNA (guanine-N(7)-)-methyltransferase non-catalytic subunit</fullName>
    </recommendedName>
    <alternativeName>
        <fullName evidence="6">WD repeat-containing protein 4 homolog</fullName>
    </alternativeName>
</protein>
<dbReference type="HAMAP" id="MF_03056">
    <property type="entry name" value="TRM82"/>
    <property type="match status" value="1"/>
</dbReference>
<keyword evidence="3 6" id="KW-0819">tRNA processing</keyword>
<evidence type="ECO:0000256" key="6">
    <source>
        <dbReference type="HAMAP-Rule" id="MF_03056"/>
    </source>
</evidence>
<dbReference type="GO" id="GO:0106004">
    <property type="term" value="P:tRNA (guanine-N7)-methylation"/>
    <property type="evidence" value="ECO:0007669"/>
    <property type="project" value="UniProtKB-UniRule"/>
</dbReference>
<comment type="pathway">
    <text evidence="6">tRNA modification; N(7)-methylguanine-tRNA biosynthesis.</text>
</comment>
<comment type="function">
    <text evidence="6">Required for the formation of N(7)-methylguanine at position 46 (m7G46) in tRNA. In the complex, it is required to stabilize and induce conformational changes of the catalytic subunit.</text>
</comment>
<name>A0A2N9GFY3_FAGSY</name>
<comment type="similarity">
    <text evidence="6">Belongs to the WD repeat TRM82 family.</text>
</comment>